<accession>A0A1D8K607</accession>
<keyword evidence="7" id="KW-0378">Hydrolase</keyword>
<comment type="catalytic activity">
    <reaction evidence="1 7">
        <text>6-phospho-D-glucono-1,5-lactone + H2O = 6-phospho-D-gluconate + H(+)</text>
        <dbReference type="Rhea" id="RHEA:12556"/>
        <dbReference type="ChEBI" id="CHEBI:15377"/>
        <dbReference type="ChEBI" id="CHEBI:15378"/>
        <dbReference type="ChEBI" id="CHEBI:57955"/>
        <dbReference type="ChEBI" id="CHEBI:58759"/>
        <dbReference type="EC" id="3.1.1.31"/>
    </reaction>
</comment>
<dbReference type="AlphaFoldDB" id="A0A1D8K607"/>
<comment type="pathway">
    <text evidence="3 7">Carbohydrate degradation; pentose phosphate pathway; D-ribulose 5-phosphate from D-glucose 6-phosphate (oxidative stage): step 2/3.</text>
</comment>
<protein>
    <recommendedName>
        <fullName evidence="6 7">6-phosphogluconolactonase</fullName>
        <shortName evidence="7">6PGL</shortName>
        <ecNumber evidence="5 7">3.1.1.31</ecNumber>
    </recommendedName>
</protein>
<comment type="function">
    <text evidence="2 7">Hydrolysis of 6-phosphogluconolactone to 6-phosphogluconate.</text>
</comment>
<dbReference type="InterPro" id="IPR039104">
    <property type="entry name" value="6PGL"/>
</dbReference>
<dbReference type="Proteomes" id="UP000095342">
    <property type="component" value="Chromosome"/>
</dbReference>
<proteinExistence type="inferred from homology"/>
<dbReference type="SUPFAM" id="SSF100950">
    <property type="entry name" value="NagB/RpiA/CoA transferase-like"/>
    <property type="match status" value="1"/>
</dbReference>
<dbReference type="RefSeq" id="WP_070071989.1">
    <property type="nucleotide sequence ID" value="NZ_CP017448.1"/>
</dbReference>
<evidence type="ECO:0000256" key="1">
    <source>
        <dbReference type="ARBA" id="ARBA00000832"/>
    </source>
</evidence>
<dbReference type="PANTHER" id="PTHR11054:SF0">
    <property type="entry name" value="6-PHOSPHOGLUCONOLACTONASE"/>
    <property type="match status" value="1"/>
</dbReference>
<dbReference type="PANTHER" id="PTHR11054">
    <property type="entry name" value="6-PHOSPHOGLUCONOLACTONASE"/>
    <property type="match status" value="1"/>
</dbReference>
<dbReference type="GO" id="GO:0006098">
    <property type="term" value="P:pentose-phosphate shunt"/>
    <property type="evidence" value="ECO:0007669"/>
    <property type="project" value="UniProtKB-UniPathway"/>
</dbReference>
<sequence>MKSNGDCHVLPDAEQLYVTVTEHLLHLADAAIAARGRFHLALAGGNTPRRLYERLAALDSADWDRWEIWFGDERCVPPDHPDSNYRMARETLLEHVAIPPEQVHPIIPHARFEPEAAAADYADTMSAHLPLRAGWPILDVVLLGLGPDGHTASLFPGTGILDVQDTPVAAAYVPRLGAWRISLTLPALAHARQLIFVAEGAGKSEILTRLLRGPAAGESPLPAERVSNPHTEWYLDAAARGSA</sequence>
<evidence type="ECO:0000256" key="5">
    <source>
        <dbReference type="ARBA" id="ARBA00013198"/>
    </source>
</evidence>
<comment type="similarity">
    <text evidence="4 7">Belongs to the glucosamine/galactosamine-6-phosphate isomerase family. 6-phosphogluconolactonase subfamily.</text>
</comment>
<evidence type="ECO:0000313" key="9">
    <source>
        <dbReference type="EMBL" id="AOV16397.1"/>
    </source>
</evidence>
<gene>
    <name evidence="7" type="primary">pgl</name>
    <name evidence="9" type="ORF">BJI67_04330</name>
</gene>
<evidence type="ECO:0000256" key="4">
    <source>
        <dbReference type="ARBA" id="ARBA00010662"/>
    </source>
</evidence>
<dbReference type="GO" id="GO:0017057">
    <property type="term" value="F:6-phosphogluconolactonase activity"/>
    <property type="evidence" value="ECO:0007669"/>
    <property type="project" value="UniProtKB-UniRule"/>
</dbReference>
<reference evidence="9 10" key="1">
    <citation type="submission" date="2016-09" db="EMBL/GenBank/DDBJ databases">
        <title>Acidihalobacter prosperus V6 (DSM14174).</title>
        <authorList>
            <person name="Khaleque H.N."/>
            <person name="Ramsay J.P."/>
            <person name="Murphy R.J.T."/>
            <person name="Kaksonen A.H."/>
            <person name="Boxall N.J."/>
            <person name="Watkin E.L.J."/>
        </authorList>
    </citation>
    <scope>NUCLEOTIDE SEQUENCE [LARGE SCALE GENOMIC DNA]</scope>
    <source>
        <strain evidence="9 10">V6</strain>
    </source>
</reference>
<dbReference type="NCBIfam" id="TIGR01198">
    <property type="entry name" value="pgl"/>
    <property type="match status" value="1"/>
</dbReference>
<dbReference type="EMBL" id="CP017448">
    <property type="protein sequence ID" value="AOV16397.1"/>
    <property type="molecule type" value="Genomic_DNA"/>
</dbReference>
<keyword evidence="10" id="KW-1185">Reference proteome</keyword>
<dbReference type="EC" id="3.1.1.31" evidence="5 7"/>
<dbReference type="Gene3D" id="3.40.50.1360">
    <property type="match status" value="1"/>
</dbReference>
<evidence type="ECO:0000256" key="3">
    <source>
        <dbReference type="ARBA" id="ARBA00004961"/>
    </source>
</evidence>
<evidence type="ECO:0000256" key="2">
    <source>
        <dbReference type="ARBA" id="ARBA00002681"/>
    </source>
</evidence>
<organism evidence="9 10">
    <name type="scientific">Acidihalobacter aeolianus</name>
    <dbReference type="NCBI Taxonomy" id="2792603"/>
    <lineage>
        <taxon>Bacteria</taxon>
        <taxon>Pseudomonadati</taxon>
        <taxon>Pseudomonadota</taxon>
        <taxon>Gammaproteobacteria</taxon>
        <taxon>Chromatiales</taxon>
        <taxon>Ectothiorhodospiraceae</taxon>
        <taxon>Acidihalobacter</taxon>
    </lineage>
</organism>
<feature type="domain" description="Glucosamine/galactosamine-6-phosphate isomerase" evidence="8">
    <location>
        <begin position="11"/>
        <end position="231"/>
    </location>
</feature>
<dbReference type="InterPro" id="IPR037171">
    <property type="entry name" value="NagB/RpiA_transferase-like"/>
</dbReference>
<dbReference type="KEGG" id="aaeo:BJI67_04330"/>
<dbReference type="CDD" id="cd01400">
    <property type="entry name" value="6PGL"/>
    <property type="match status" value="1"/>
</dbReference>
<evidence type="ECO:0000256" key="7">
    <source>
        <dbReference type="RuleBase" id="RU365095"/>
    </source>
</evidence>
<dbReference type="InterPro" id="IPR006148">
    <property type="entry name" value="Glc/Gal-6P_isomerase"/>
</dbReference>
<evidence type="ECO:0000259" key="8">
    <source>
        <dbReference type="Pfam" id="PF01182"/>
    </source>
</evidence>
<dbReference type="UniPathway" id="UPA00115">
    <property type="reaction ID" value="UER00409"/>
</dbReference>
<name>A0A1D8K607_9GAMM</name>
<dbReference type="InterPro" id="IPR005900">
    <property type="entry name" value="6-phosphogluconolactonase_DevB"/>
</dbReference>
<evidence type="ECO:0000313" key="10">
    <source>
        <dbReference type="Proteomes" id="UP000095342"/>
    </source>
</evidence>
<dbReference type="Pfam" id="PF01182">
    <property type="entry name" value="Glucosamine_iso"/>
    <property type="match status" value="1"/>
</dbReference>
<evidence type="ECO:0000256" key="6">
    <source>
        <dbReference type="ARBA" id="ARBA00020337"/>
    </source>
</evidence>
<dbReference type="GO" id="GO:0005975">
    <property type="term" value="P:carbohydrate metabolic process"/>
    <property type="evidence" value="ECO:0007669"/>
    <property type="project" value="UniProtKB-UniRule"/>
</dbReference>